<dbReference type="eggNOG" id="ENOG5032N7D">
    <property type="taxonomic scope" value="Bacteria"/>
</dbReference>
<name>A0A074KSQ6_9BACT</name>
<dbReference type="AlphaFoldDB" id="A0A074KSQ6"/>
<reference evidence="1 2" key="1">
    <citation type="submission" date="2014-04" db="EMBL/GenBank/DDBJ databases">
        <title>Characterization and application of a salt tolerant electro-active bacterium.</title>
        <authorList>
            <person name="Yang L."/>
            <person name="Wei S."/>
            <person name="Tay Q.X.M."/>
        </authorList>
    </citation>
    <scope>NUCLEOTIDE SEQUENCE [LARGE SCALE GENOMIC DNA]</scope>
    <source>
        <strain evidence="1 2">LY1</strain>
    </source>
</reference>
<dbReference type="Pfam" id="PF03682">
    <property type="entry name" value="UPF0158"/>
    <property type="match status" value="1"/>
</dbReference>
<evidence type="ECO:0000313" key="1">
    <source>
        <dbReference type="EMBL" id="KEO73001.1"/>
    </source>
</evidence>
<dbReference type="OrthoDB" id="961309at2"/>
<dbReference type="RefSeq" id="WP_035076185.1">
    <property type="nucleotide sequence ID" value="NZ_JMIH01000023.1"/>
</dbReference>
<dbReference type="InterPro" id="IPR005361">
    <property type="entry name" value="UPF0158"/>
</dbReference>
<organism evidence="1 2">
    <name type="scientific">Anditalea andensis</name>
    <dbReference type="NCBI Taxonomy" id="1048983"/>
    <lineage>
        <taxon>Bacteria</taxon>
        <taxon>Pseudomonadati</taxon>
        <taxon>Bacteroidota</taxon>
        <taxon>Cytophagia</taxon>
        <taxon>Cytophagales</taxon>
        <taxon>Cytophagaceae</taxon>
        <taxon>Anditalea</taxon>
    </lineage>
</organism>
<comment type="caution">
    <text evidence="1">The sequence shown here is derived from an EMBL/GenBank/DDBJ whole genome shotgun (WGS) entry which is preliminary data.</text>
</comment>
<accession>A0A074KSQ6</accession>
<proteinExistence type="predicted"/>
<evidence type="ECO:0000313" key="2">
    <source>
        <dbReference type="Proteomes" id="UP000027821"/>
    </source>
</evidence>
<protein>
    <submittedName>
        <fullName evidence="1">Uncharacterized protein</fullName>
    </submittedName>
</protein>
<sequence length="146" mass="17474">MLSLDKAQKEKIAGLLIKGLICFYKIDSKKMYSMPDDEDHFSYDLTPEEEDILDEIEENPDNYVEFIRMEPHHESLIMEDFADRQVKDKGFQEELFNALAKSKAASNFRFLVESSKEYKERWHEFHLSKYVDWVQEQLDSYNIMED</sequence>
<keyword evidence="2" id="KW-1185">Reference proteome</keyword>
<dbReference type="STRING" id="1048983.EL17_15425"/>
<dbReference type="EMBL" id="JMIH01000023">
    <property type="protein sequence ID" value="KEO73001.1"/>
    <property type="molecule type" value="Genomic_DNA"/>
</dbReference>
<dbReference type="Proteomes" id="UP000027821">
    <property type="component" value="Unassembled WGS sequence"/>
</dbReference>
<gene>
    <name evidence="1" type="ORF">EL17_15425</name>
</gene>